<feature type="region of interest" description="Disordered" evidence="1">
    <location>
        <begin position="253"/>
        <end position="276"/>
    </location>
</feature>
<protein>
    <submittedName>
        <fullName evidence="2">Uncharacterized protein</fullName>
    </submittedName>
</protein>
<organism evidence="2">
    <name type="scientific">bioreactor metagenome</name>
    <dbReference type="NCBI Taxonomy" id="1076179"/>
    <lineage>
        <taxon>unclassified sequences</taxon>
        <taxon>metagenomes</taxon>
        <taxon>ecological metagenomes</taxon>
    </lineage>
</organism>
<comment type="caution">
    <text evidence="2">The sequence shown here is derived from an EMBL/GenBank/DDBJ whole genome shotgun (WGS) entry which is preliminary data.</text>
</comment>
<feature type="compositionally biased region" description="Basic and acidic residues" evidence="1">
    <location>
        <begin position="259"/>
        <end position="274"/>
    </location>
</feature>
<proteinExistence type="predicted"/>
<reference evidence="2" key="1">
    <citation type="submission" date="2019-08" db="EMBL/GenBank/DDBJ databases">
        <authorList>
            <person name="Kucharzyk K."/>
            <person name="Murdoch R.W."/>
            <person name="Higgins S."/>
            <person name="Loffler F."/>
        </authorList>
    </citation>
    <scope>NUCLEOTIDE SEQUENCE</scope>
</reference>
<evidence type="ECO:0000313" key="2">
    <source>
        <dbReference type="EMBL" id="MPL94346.1"/>
    </source>
</evidence>
<name>A0A644VSN6_9ZZZZ</name>
<accession>A0A644VSN6</accession>
<gene>
    <name evidence="2" type="ORF">SDC9_40499</name>
</gene>
<dbReference type="EMBL" id="VSSQ01000424">
    <property type="protein sequence ID" value="MPL94346.1"/>
    <property type="molecule type" value="Genomic_DNA"/>
</dbReference>
<sequence>MPLLLPEQGRRQEELAARLAVEPVRSPGESRPPVFPFSEEAELYRSGGGEVSQADLGLLVIVPLPVNGRKGPRRGPHEGNVAVGGRFEGHLRPGPEEGSPEAAGGDAHRKAPGEGVLGAETPPRRKGELRHRFGKGFPVPDGDGEGPGGLDGFLGLFPLLYGKTPYSPKFPGRPEPPDPEVLLQTAVGSVPQAEGRGDAPPAEKIAPAPADPPHVLHGNLPEKVVPRLAGQENESAPRFGALLRPFGRQLRRRLRRSRSHGDGNARLSQDRRPDVQGPFPGLLFPFGGNLQEGLVHGVDLHGRCKPPEGRHDPGRHFLVEPEIAGEHGGAVTFKKGPHPEEGLPHFHPEGLDLVGAGYDHPVVAGEHHHGTPLQIRAEEPFAGDEKIVAVAEGQQIGAGLQDGSRMTHVTTPQTLDESNLESRVASRSPLSVERTAFRPSVGGTARSTTRMEPGASADRRRKVEEGRGRSMSRRRPAALP</sequence>
<feature type="region of interest" description="Disordered" evidence="1">
    <location>
        <begin position="66"/>
        <end position="132"/>
    </location>
</feature>
<evidence type="ECO:0000256" key="1">
    <source>
        <dbReference type="SAM" id="MobiDB-lite"/>
    </source>
</evidence>
<feature type="region of interest" description="Disordered" evidence="1">
    <location>
        <begin position="412"/>
        <end position="480"/>
    </location>
</feature>
<feature type="compositionally biased region" description="Basic residues" evidence="1">
    <location>
        <begin position="470"/>
        <end position="480"/>
    </location>
</feature>
<feature type="compositionally biased region" description="Basic and acidic residues" evidence="1">
    <location>
        <begin position="457"/>
        <end position="468"/>
    </location>
</feature>
<feature type="compositionally biased region" description="Low complexity" evidence="1">
    <location>
        <begin position="96"/>
        <end position="105"/>
    </location>
</feature>
<dbReference type="AlphaFoldDB" id="A0A644VSN6"/>